<dbReference type="InterPro" id="IPR000014">
    <property type="entry name" value="PAS"/>
</dbReference>
<dbReference type="GO" id="GO:0006935">
    <property type="term" value="P:chemotaxis"/>
    <property type="evidence" value="ECO:0007669"/>
    <property type="project" value="UniProtKB-ARBA"/>
</dbReference>
<reference evidence="8 9" key="2">
    <citation type="journal article" date="2023" name="Plant Pathol.">
        <title>Dismantling and reorganizing Pseudomonas marginalis sensu#lato.</title>
        <authorList>
            <person name="Sawada H."/>
            <person name="Fujikawa T."/>
            <person name="Satou M."/>
        </authorList>
    </citation>
    <scope>NUCLEOTIDE SEQUENCE [LARGE SCALE GENOMIC DNA]</scope>
    <source>
        <strain evidence="6 8">MAFF 302030</strain>
        <strain evidence="7 9">MAFF 302046</strain>
    </source>
</reference>
<accession>A0A9X1YU38</accession>
<dbReference type="SUPFAM" id="SSF55785">
    <property type="entry name" value="PYP-like sensor domain (PAS domain)"/>
    <property type="match status" value="2"/>
</dbReference>
<dbReference type="PANTHER" id="PTHR24422">
    <property type="entry name" value="CHEMOTAXIS PROTEIN METHYLTRANSFERASE"/>
    <property type="match status" value="1"/>
</dbReference>
<feature type="domain" description="PAC" evidence="5">
    <location>
        <begin position="214"/>
        <end position="266"/>
    </location>
</feature>
<dbReference type="Pfam" id="PF00015">
    <property type="entry name" value="MCPsignal"/>
    <property type="match status" value="1"/>
</dbReference>
<evidence type="ECO:0000313" key="6">
    <source>
        <dbReference type="EMBL" id="MCK9797621.1"/>
    </source>
</evidence>
<organism evidence="6 8">
    <name type="scientific">Pseudomonas morbosilactucae</name>
    <dbReference type="NCBI Taxonomy" id="2938197"/>
    <lineage>
        <taxon>Bacteria</taxon>
        <taxon>Pseudomonadati</taxon>
        <taxon>Pseudomonadota</taxon>
        <taxon>Gammaproteobacteria</taxon>
        <taxon>Pseudomonadales</taxon>
        <taxon>Pseudomonadaceae</taxon>
        <taxon>Pseudomonas</taxon>
    </lineage>
</organism>
<dbReference type="Pfam" id="PF08448">
    <property type="entry name" value="PAS_4"/>
    <property type="match status" value="1"/>
</dbReference>
<dbReference type="CDD" id="cd11386">
    <property type="entry name" value="MCP_signal"/>
    <property type="match status" value="1"/>
</dbReference>
<dbReference type="SMART" id="SM00283">
    <property type="entry name" value="MA"/>
    <property type="match status" value="1"/>
</dbReference>
<evidence type="ECO:0000313" key="8">
    <source>
        <dbReference type="Proteomes" id="UP001155059"/>
    </source>
</evidence>
<dbReference type="Gene3D" id="1.10.287.950">
    <property type="entry name" value="Methyl-accepting chemotaxis protein"/>
    <property type="match status" value="1"/>
</dbReference>
<dbReference type="Proteomes" id="UP001155163">
    <property type="component" value="Unassembled WGS sequence"/>
</dbReference>
<dbReference type="Pfam" id="PF08447">
    <property type="entry name" value="PAS_3"/>
    <property type="match status" value="1"/>
</dbReference>
<dbReference type="Gene3D" id="3.30.450.20">
    <property type="entry name" value="PAS domain"/>
    <property type="match status" value="2"/>
</dbReference>
<proteinExistence type="predicted"/>
<dbReference type="InterPro" id="IPR000700">
    <property type="entry name" value="PAS-assoc_C"/>
</dbReference>
<dbReference type="InterPro" id="IPR004089">
    <property type="entry name" value="MCPsignal_dom"/>
</dbReference>
<dbReference type="Proteomes" id="UP001155059">
    <property type="component" value="Unassembled WGS sequence"/>
</dbReference>
<evidence type="ECO:0000256" key="2">
    <source>
        <dbReference type="PROSITE-ProRule" id="PRU00284"/>
    </source>
</evidence>
<keyword evidence="1" id="KW-0418">Kinase</keyword>
<dbReference type="PROSITE" id="PS50111">
    <property type="entry name" value="CHEMOTAXIS_TRANSDUC_2"/>
    <property type="match status" value="1"/>
</dbReference>
<dbReference type="RefSeq" id="WP_123328481.1">
    <property type="nucleotide sequence ID" value="NZ_JALQCW010000013.1"/>
</dbReference>
<dbReference type="EMBL" id="JALQCW010000013">
    <property type="protein sequence ID" value="MCK9797621.1"/>
    <property type="molecule type" value="Genomic_DNA"/>
</dbReference>
<dbReference type="InterPro" id="IPR035965">
    <property type="entry name" value="PAS-like_dom_sf"/>
</dbReference>
<dbReference type="InterPro" id="IPR050903">
    <property type="entry name" value="Bact_Chemotaxis_MeTrfase"/>
</dbReference>
<feature type="domain" description="PAS" evidence="4">
    <location>
        <begin position="19"/>
        <end position="64"/>
    </location>
</feature>
<dbReference type="InterPro" id="IPR013655">
    <property type="entry name" value="PAS_fold_3"/>
</dbReference>
<dbReference type="PROSITE" id="PS50112">
    <property type="entry name" value="PAS"/>
    <property type="match status" value="1"/>
</dbReference>
<dbReference type="InterPro" id="IPR001610">
    <property type="entry name" value="PAC"/>
</dbReference>
<dbReference type="NCBIfam" id="TIGR00229">
    <property type="entry name" value="sensory_box"/>
    <property type="match status" value="2"/>
</dbReference>
<feature type="domain" description="Methyl-accepting transducer" evidence="3">
    <location>
        <begin position="251"/>
        <end position="439"/>
    </location>
</feature>
<dbReference type="GO" id="GO:0016020">
    <property type="term" value="C:membrane"/>
    <property type="evidence" value="ECO:0007669"/>
    <property type="project" value="InterPro"/>
</dbReference>
<dbReference type="PANTHER" id="PTHR24422:SF10">
    <property type="entry name" value="CHEMOTAXIS PROTEIN METHYLTRANSFERASE 2"/>
    <property type="match status" value="1"/>
</dbReference>
<dbReference type="EMBL" id="JALQCX010000011">
    <property type="protein sequence ID" value="MCK9814170.1"/>
    <property type="molecule type" value="Genomic_DNA"/>
</dbReference>
<evidence type="ECO:0000313" key="7">
    <source>
        <dbReference type="EMBL" id="MCK9814170.1"/>
    </source>
</evidence>
<dbReference type="PROSITE" id="PS50113">
    <property type="entry name" value="PAC"/>
    <property type="match status" value="2"/>
</dbReference>
<reference evidence="8 9" key="1">
    <citation type="journal article" date="2022" name="Int. J. Syst. Evol. Microbiol.">
        <title>Pseudomonas aegrilactucae sp. nov. and Pseudomonas morbosilactucae sp. nov., pathogens causing bacterial rot of lettuce in Japan.</title>
        <authorList>
            <person name="Sawada H."/>
            <person name="Fujikawa T."/>
            <person name="Satou M."/>
        </authorList>
    </citation>
    <scope>NUCLEOTIDE SEQUENCE [LARGE SCALE GENOMIC DNA]</scope>
    <source>
        <strain evidence="6 8">MAFF 302030</strain>
        <strain evidence="7 9">MAFF 302046</strain>
    </source>
</reference>
<evidence type="ECO:0000256" key="1">
    <source>
        <dbReference type="ARBA" id="ARBA00022777"/>
    </source>
</evidence>
<keyword evidence="9" id="KW-1185">Reference proteome</keyword>
<dbReference type="GO" id="GO:0016301">
    <property type="term" value="F:kinase activity"/>
    <property type="evidence" value="ECO:0007669"/>
    <property type="project" value="UniProtKB-KW"/>
</dbReference>
<dbReference type="InterPro" id="IPR013656">
    <property type="entry name" value="PAS_4"/>
</dbReference>
<evidence type="ECO:0000259" key="5">
    <source>
        <dbReference type="PROSITE" id="PS50113"/>
    </source>
</evidence>
<comment type="caution">
    <text evidence="6">The sequence shown here is derived from an EMBL/GenBank/DDBJ whole genome shotgun (WGS) entry which is preliminary data.</text>
</comment>
<keyword evidence="2" id="KW-0807">Transducer</keyword>
<feature type="domain" description="PAC" evidence="5">
    <location>
        <begin position="92"/>
        <end position="144"/>
    </location>
</feature>
<dbReference type="SMART" id="SM00091">
    <property type="entry name" value="PAS"/>
    <property type="match status" value="2"/>
</dbReference>
<evidence type="ECO:0000313" key="9">
    <source>
        <dbReference type="Proteomes" id="UP001155163"/>
    </source>
</evidence>
<protein>
    <submittedName>
        <fullName evidence="6">PAS domain-containing methyl-accepting chemotaxis protein</fullName>
    </submittedName>
</protein>
<dbReference type="SUPFAM" id="SSF58104">
    <property type="entry name" value="Methyl-accepting chemotaxis protein (MCP) signaling domain"/>
    <property type="match status" value="1"/>
</dbReference>
<evidence type="ECO:0000259" key="4">
    <source>
        <dbReference type="PROSITE" id="PS50112"/>
    </source>
</evidence>
<evidence type="ECO:0000259" key="3">
    <source>
        <dbReference type="PROSITE" id="PS50111"/>
    </source>
</evidence>
<dbReference type="CDD" id="cd00130">
    <property type="entry name" value="PAS"/>
    <property type="match status" value="2"/>
</dbReference>
<sequence length="439" mass="48768">MLFNRHNKTIETLQHTVAQQAGLLEALERSMAVVEFDLQGRVLRANDNFLKTMGYRAEQVLGQSHQQFCSTEFVRSNGYRQLWTRLQNGQFESGTYERLNGSGQPIWLEATYNPIKDATGKVIKVVKYALDVTAKVQQETEAKAKLQAIDRAMAVIEFNLDGSIISANQNFLNRMGYTLAELQGKHHRIFCKPELANSSAYQDFWRRLNQGELFNGQFERVDKQGRTLWLEANYNPVYDAAGRLIKVVKFASDVTQRVEQHEQDARSASQAYHISMETRKVAEQGTEVIQQAASEMRHIASNIEDSSALIAKLGDRSEQITAIVNTIRSIADQTNLLALNAAIEAARAGEQGRGFAVVADEVRQLAARTSGSTAEISEMIEKIQNETQQAIKSMDGTRDRAAKGVGLADQAGTVILQIREGTGHAVQAVSMFASERGAL</sequence>
<keyword evidence="1" id="KW-0808">Transferase</keyword>
<dbReference type="SMART" id="SM00086">
    <property type="entry name" value="PAC"/>
    <property type="match status" value="2"/>
</dbReference>
<name>A0A9X1YU38_9PSED</name>
<dbReference type="AlphaFoldDB" id="A0A9X1YU38"/>
<gene>
    <name evidence="6" type="ORF">M1B34_07715</name>
    <name evidence="7" type="ORF">M1B35_08485</name>
</gene>
<dbReference type="GO" id="GO:0007165">
    <property type="term" value="P:signal transduction"/>
    <property type="evidence" value="ECO:0007669"/>
    <property type="project" value="UniProtKB-KW"/>
</dbReference>